<evidence type="ECO:0000256" key="2">
    <source>
        <dbReference type="SAM" id="SignalP"/>
    </source>
</evidence>
<sequence length="520" mass="54750">MRRLASSLLLARLAAAQTVSLAPAPKASNAAGISDVVDSSFAGFGFEPSNLFSFTGTTSPNGLSVNLLQNLADYAGAPAAMRIGGNTADYMIYDADYSGWSLKQNPDPQGQGAIPSDSFTYGPNYFKALDRFPKGTEITFGLNLAYEGDDYLQNIVNEARAAVSLLKNVRLVSFEVGNEPDLYLKNGFRDAPWGGQVYTQQFLERASAVYERVLRPAGLSATFFEPPATASTIGTTFEIEQLVKDGILAGVNGSTSLVAGWNQHDYYYFVDVSTYALTLDHMLQLPTTADQFAYWASQVKIALSTGLPYYLREMASAGPVGLQGISDTFGAALWTLNFFLYAASLSIAAVQMHMTDNSFASAWQPGTMYGKGPHVRPSYAAFAAMAQLLGACNGSAQIAPLTLGGVPAGYAGYVGAWAGYASGALQALVLLNTRASNASAPSGGTLPFSLALPGLEGQTLYISRLSAPGADSTEGVSWNGLSFETSDGTPKKLDKDDSASTVKVDSNGNAATWDARAGGG</sequence>
<accession>A0A6G1HZ62</accession>
<proteinExistence type="predicted"/>
<gene>
    <name evidence="4" type="ORF">EJ06DRAFT_537316</name>
</gene>
<dbReference type="OrthoDB" id="2831684at2759"/>
<keyword evidence="2" id="KW-0732">Signal</keyword>
<organism evidence="4 5">
    <name type="scientific">Trichodelitschia bisporula</name>
    <dbReference type="NCBI Taxonomy" id="703511"/>
    <lineage>
        <taxon>Eukaryota</taxon>
        <taxon>Fungi</taxon>
        <taxon>Dikarya</taxon>
        <taxon>Ascomycota</taxon>
        <taxon>Pezizomycotina</taxon>
        <taxon>Dothideomycetes</taxon>
        <taxon>Dothideomycetes incertae sedis</taxon>
        <taxon>Phaeotrichales</taxon>
        <taxon>Phaeotrichaceae</taxon>
        <taxon>Trichodelitschia</taxon>
    </lineage>
</organism>
<feature type="region of interest" description="Disordered" evidence="1">
    <location>
        <begin position="483"/>
        <end position="520"/>
    </location>
</feature>
<evidence type="ECO:0000313" key="5">
    <source>
        <dbReference type="Proteomes" id="UP000799640"/>
    </source>
</evidence>
<evidence type="ECO:0000313" key="4">
    <source>
        <dbReference type="EMBL" id="KAF2401156.1"/>
    </source>
</evidence>
<feature type="domain" description="Beta-glucuronidase C-terminal" evidence="3">
    <location>
        <begin position="416"/>
        <end position="510"/>
    </location>
</feature>
<evidence type="ECO:0000256" key="1">
    <source>
        <dbReference type="SAM" id="MobiDB-lite"/>
    </source>
</evidence>
<feature type="chain" id="PRO_5026266636" description="Beta-glucuronidase C-terminal domain-containing protein" evidence="2">
    <location>
        <begin position="17"/>
        <end position="520"/>
    </location>
</feature>
<protein>
    <recommendedName>
        <fullName evidence="3">Beta-glucuronidase C-terminal domain-containing protein</fullName>
    </recommendedName>
</protein>
<name>A0A6G1HZ62_9PEZI</name>
<evidence type="ECO:0000259" key="3">
    <source>
        <dbReference type="Pfam" id="PF16862"/>
    </source>
</evidence>
<feature type="compositionally biased region" description="Polar residues" evidence="1">
    <location>
        <begin position="499"/>
        <end position="510"/>
    </location>
</feature>
<reference evidence="4" key="1">
    <citation type="journal article" date="2020" name="Stud. Mycol.">
        <title>101 Dothideomycetes genomes: a test case for predicting lifestyles and emergence of pathogens.</title>
        <authorList>
            <person name="Haridas S."/>
            <person name="Albert R."/>
            <person name="Binder M."/>
            <person name="Bloem J."/>
            <person name="Labutti K."/>
            <person name="Salamov A."/>
            <person name="Andreopoulos B."/>
            <person name="Baker S."/>
            <person name="Barry K."/>
            <person name="Bills G."/>
            <person name="Bluhm B."/>
            <person name="Cannon C."/>
            <person name="Castanera R."/>
            <person name="Culley D."/>
            <person name="Daum C."/>
            <person name="Ezra D."/>
            <person name="Gonzalez J."/>
            <person name="Henrissat B."/>
            <person name="Kuo A."/>
            <person name="Liang C."/>
            <person name="Lipzen A."/>
            <person name="Lutzoni F."/>
            <person name="Magnuson J."/>
            <person name="Mondo S."/>
            <person name="Nolan M."/>
            <person name="Ohm R."/>
            <person name="Pangilinan J."/>
            <person name="Park H.-J."/>
            <person name="Ramirez L."/>
            <person name="Alfaro M."/>
            <person name="Sun H."/>
            <person name="Tritt A."/>
            <person name="Yoshinaga Y."/>
            <person name="Zwiers L.-H."/>
            <person name="Turgeon B."/>
            <person name="Goodwin S."/>
            <person name="Spatafora J."/>
            <person name="Crous P."/>
            <person name="Grigoriev I."/>
        </authorList>
    </citation>
    <scope>NUCLEOTIDE SEQUENCE</scope>
    <source>
        <strain evidence="4">CBS 262.69</strain>
    </source>
</reference>
<dbReference type="PANTHER" id="PTHR36183">
    <property type="entry name" value="BETA-GLUCURONIDASE"/>
    <property type="match status" value="1"/>
</dbReference>
<dbReference type="InterPro" id="IPR052974">
    <property type="entry name" value="GH79_Enzymes"/>
</dbReference>
<dbReference type="Pfam" id="PF16862">
    <property type="entry name" value="Glyco_hydro_79C"/>
    <property type="match status" value="1"/>
</dbReference>
<dbReference type="SUPFAM" id="SSF51445">
    <property type="entry name" value="(Trans)glycosidases"/>
    <property type="match status" value="1"/>
</dbReference>
<keyword evidence="5" id="KW-1185">Reference proteome</keyword>
<feature type="signal peptide" evidence="2">
    <location>
        <begin position="1"/>
        <end position="16"/>
    </location>
</feature>
<dbReference type="AlphaFoldDB" id="A0A6G1HZ62"/>
<feature type="compositionally biased region" description="Basic and acidic residues" evidence="1">
    <location>
        <begin position="489"/>
        <end position="498"/>
    </location>
</feature>
<dbReference type="InterPro" id="IPR031728">
    <property type="entry name" value="GlcAase_C"/>
</dbReference>
<dbReference type="InterPro" id="IPR017853">
    <property type="entry name" value="GH"/>
</dbReference>
<dbReference type="EMBL" id="ML996693">
    <property type="protein sequence ID" value="KAF2401156.1"/>
    <property type="molecule type" value="Genomic_DNA"/>
</dbReference>
<dbReference type="PANTHER" id="PTHR36183:SF2">
    <property type="entry name" value="BETA-GLUCURONIDASE C-TERMINAL DOMAIN-CONTAINING PROTEIN"/>
    <property type="match status" value="1"/>
</dbReference>
<dbReference type="Gene3D" id="3.20.20.80">
    <property type="entry name" value="Glycosidases"/>
    <property type="match status" value="1"/>
</dbReference>
<dbReference type="Proteomes" id="UP000799640">
    <property type="component" value="Unassembled WGS sequence"/>
</dbReference>